<gene>
    <name evidence="9" type="ORF">DdX_03595</name>
</gene>
<dbReference type="EMBL" id="JAKKPZ010000003">
    <property type="protein sequence ID" value="KAI1723435.1"/>
    <property type="molecule type" value="Genomic_DNA"/>
</dbReference>
<feature type="coiled-coil region" evidence="5">
    <location>
        <begin position="489"/>
        <end position="523"/>
    </location>
</feature>
<comment type="caution">
    <text evidence="9">The sequence shown here is derived from an EMBL/GenBank/DDBJ whole genome shotgun (WGS) entry which is preliminary data.</text>
</comment>
<evidence type="ECO:0000256" key="1">
    <source>
        <dbReference type="ARBA" id="ARBA00004308"/>
    </source>
</evidence>
<evidence type="ECO:0000256" key="4">
    <source>
        <dbReference type="ARBA" id="ARBA00023136"/>
    </source>
</evidence>
<evidence type="ECO:0000256" key="3">
    <source>
        <dbReference type="ARBA" id="ARBA00022989"/>
    </source>
</evidence>
<feature type="coiled-coil region" evidence="5">
    <location>
        <begin position="553"/>
        <end position="615"/>
    </location>
</feature>
<keyword evidence="3" id="KW-1133">Transmembrane helix</keyword>
<dbReference type="InterPro" id="IPR012919">
    <property type="entry name" value="SUN_dom"/>
</dbReference>
<organism evidence="9 10">
    <name type="scientific">Ditylenchus destructor</name>
    <dbReference type="NCBI Taxonomy" id="166010"/>
    <lineage>
        <taxon>Eukaryota</taxon>
        <taxon>Metazoa</taxon>
        <taxon>Ecdysozoa</taxon>
        <taxon>Nematoda</taxon>
        <taxon>Chromadorea</taxon>
        <taxon>Rhabditida</taxon>
        <taxon>Tylenchina</taxon>
        <taxon>Tylenchomorpha</taxon>
        <taxon>Sphaerularioidea</taxon>
        <taxon>Anguinidae</taxon>
        <taxon>Anguininae</taxon>
        <taxon>Ditylenchus</taxon>
    </lineage>
</organism>
<proteinExistence type="predicted"/>
<feature type="compositionally biased region" description="Polar residues" evidence="6">
    <location>
        <begin position="409"/>
        <end position="422"/>
    </location>
</feature>
<feature type="signal peptide" evidence="7">
    <location>
        <begin position="1"/>
        <end position="25"/>
    </location>
</feature>
<dbReference type="PROSITE" id="PS51469">
    <property type="entry name" value="SUN"/>
    <property type="match status" value="1"/>
</dbReference>
<accession>A0AAD4NAE7</accession>
<evidence type="ECO:0000256" key="7">
    <source>
        <dbReference type="SAM" id="SignalP"/>
    </source>
</evidence>
<name>A0AAD4NAE7_9BILA</name>
<feature type="compositionally biased region" description="Polar residues" evidence="6">
    <location>
        <begin position="470"/>
        <end position="482"/>
    </location>
</feature>
<evidence type="ECO:0000313" key="9">
    <source>
        <dbReference type="EMBL" id="KAI1723435.1"/>
    </source>
</evidence>
<dbReference type="GO" id="GO:0012505">
    <property type="term" value="C:endomembrane system"/>
    <property type="evidence" value="ECO:0007669"/>
    <property type="project" value="UniProtKB-SubCell"/>
</dbReference>
<evidence type="ECO:0000259" key="8">
    <source>
        <dbReference type="PROSITE" id="PS51469"/>
    </source>
</evidence>
<feature type="compositionally biased region" description="Low complexity" evidence="6">
    <location>
        <begin position="423"/>
        <end position="443"/>
    </location>
</feature>
<evidence type="ECO:0000256" key="2">
    <source>
        <dbReference type="ARBA" id="ARBA00022692"/>
    </source>
</evidence>
<keyword evidence="4" id="KW-0472">Membrane</keyword>
<sequence length="644" mass="72211">MYFATKLFILLWIPTIFLLQSQICSNSPDNPLANAEDVNIPAENNTTNWIAPSAQESGQRSTNSVFNEPNPAEEREDKVDETTVAIPLPSSAVSNVEPALESPPRNYASKECGAKVIFANEEAENKAAVLNDKERDDYMRNPCEKAQNKFLIIELCESIQPTTMEIANFELFSSSPKEIRFSVSERYPTLEWTILGEFVAQDNRDFQKFPTLSYGSYAKFVKLELLSHHGREHYCTLSCLRVYGISMVDEYEAEVEAGNAPPPVPSVVISVADENRPATPITDIRPDPLQFSQCTMSSAKINSSLWFCHVFDSFRARKNGRTNSFFSVVEPGLSDGNHINLYSNKTEVNNTDNEICSINEEEFVNKSEPKPDDETVVNQMLESRTQDLTVTATTAAPPLHTTVHPPPQSTTNSGSGNDESSFTTQTPPANAIPIPASAPPIQQHQNGGVNSLNSAAPPKVVPNNHKSNDNRVTSNPLPGTSSSHKESVFMKLNKRVTTLETNVSAANENIAELVRRYTTMTEENVRQHEKILKSSQEHAHRTSRSMQNIQNEILSMRQDAVHLRAAVTNLEEERDEWRKATGKLKFENRQLKQEVQNLQDMVVHLYREFDKLAQERNAGKDLNRGVNQIRRQTIAIRHDPIHLP</sequence>
<feature type="chain" id="PRO_5041992807" evidence="7">
    <location>
        <begin position="26"/>
        <end position="644"/>
    </location>
</feature>
<dbReference type="Pfam" id="PF07738">
    <property type="entry name" value="Sad1_UNC"/>
    <property type="match status" value="1"/>
</dbReference>
<dbReference type="GO" id="GO:0005737">
    <property type="term" value="C:cytoplasm"/>
    <property type="evidence" value="ECO:0007669"/>
    <property type="project" value="TreeGrafter"/>
</dbReference>
<evidence type="ECO:0000256" key="6">
    <source>
        <dbReference type="SAM" id="MobiDB-lite"/>
    </source>
</evidence>
<dbReference type="AlphaFoldDB" id="A0AAD4NAE7"/>
<feature type="region of interest" description="Disordered" evidence="6">
    <location>
        <begin position="53"/>
        <end position="80"/>
    </location>
</feature>
<feature type="region of interest" description="Disordered" evidence="6">
    <location>
        <begin position="395"/>
        <end position="486"/>
    </location>
</feature>
<feature type="compositionally biased region" description="Polar residues" evidence="6">
    <location>
        <begin position="53"/>
        <end position="67"/>
    </location>
</feature>
<keyword evidence="7" id="KW-0732">Signal</keyword>
<dbReference type="GO" id="GO:0016020">
    <property type="term" value="C:membrane"/>
    <property type="evidence" value="ECO:0007669"/>
    <property type="project" value="InterPro"/>
</dbReference>
<dbReference type="PANTHER" id="PTHR12953">
    <property type="entry name" value="MEMBRANE PROTEIN CH1 RELATED"/>
    <property type="match status" value="1"/>
</dbReference>
<evidence type="ECO:0000313" key="10">
    <source>
        <dbReference type="Proteomes" id="UP001201812"/>
    </source>
</evidence>
<feature type="domain" description="SUN" evidence="8">
    <location>
        <begin position="82"/>
        <end position="247"/>
    </location>
</feature>
<reference evidence="9" key="1">
    <citation type="submission" date="2022-01" db="EMBL/GenBank/DDBJ databases">
        <title>Genome Sequence Resource for Two Populations of Ditylenchus destructor, the Migratory Endoparasitic Phytonematode.</title>
        <authorList>
            <person name="Zhang H."/>
            <person name="Lin R."/>
            <person name="Xie B."/>
        </authorList>
    </citation>
    <scope>NUCLEOTIDE SEQUENCE</scope>
    <source>
        <strain evidence="9">BazhouSP</strain>
    </source>
</reference>
<dbReference type="Proteomes" id="UP001201812">
    <property type="component" value="Unassembled WGS sequence"/>
</dbReference>
<dbReference type="InterPro" id="IPR045120">
    <property type="entry name" value="Suco/Slp1-like"/>
</dbReference>
<protein>
    <submittedName>
        <fullName evidence="9">SUN domain-containing ossification factor</fullName>
    </submittedName>
</protein>
<keyword evidence="2" id="KW-0812">Transmembrane</keyword>
<comment type="subcellular location">
    <subcellularLocation>
        <location evidence="1">Endomembrane system</location>
    </subcellularLocation>
</comment>
<dbReference type="PANTHER" id="PTHR12953:SF0">
    <property type="entry name" value="SUN DOMAIN-CONTAINING OSSIFICATION FACTOR"/>
    <property type="match status" value="1"/>
</dbReference>
<evidence type="ECO:0000256" key="5">
    <source>
        <dbReference type="SAM" id="Coils"/>
    </source>
</evidence>
<keyword evidence="10" id="KW-1185">Reference proteome</keyword>
<feature type="compositionally biased region" description="Polar residues" evidence="6">
    <location>
        <begin position="444"/>
        <end position="454"/>
    </location>
</feature>
<dbReference type="GO" id="GO:0034975">
    <property type="term" value="P:protein folding in endoplasmic reticulum"/>
    <property type="evidence" value="ECO:0007669"/>
    <property type="project" value="TreeGrafter"/>
</dbReference>
<keyword evidence="5" id="KW-0175">Coiled coil</keyword>